<dbReference type="Proteomes" id="UP000095552">
    <property type="component" value="Unassembled WGS sequence"/>
</dbReference>
<feature type="transmembrane region" description="Helical" evidence="6">
    <location>
        <begin position="191"/>
        <end position="211"/>
    </location>
</feature>
<reference evidence="7 8" key="1">
    <citation type="submission" date="2016-08" db="EMBL/GenBank/DDBJ databases">
        <title>Draft genome of Fabibacter sp. strain SK-8.</title>
        <authorList>
            <person name="Wong S.-K."/>
            <person name="Hamasaki K."/>
            <person name="Yoshizawa S."/>
        </authorList>
    </citation>
    <scope>NUCLEOTIDE SEQUENCE [LARGE SCALE GENOMIC DNA]</scope>
    <source>
        <strain evidence="7 8">SK-8</strain>
    </source>
</reference>
<evidence type="ECO:0000256" key="6">
    <source>
        <dbReference type="SAM" id="Phobius"/>
    </source>
</evidence>
<comment type="subcellular location">
    <subcellularLocation>
        <location evidence="1">Cell membrane</location>
        <topology evidence="1">Multi-pass membrane protein</topology>
    </subcellularLocation>
</comment>
<proteinExistence type="predicted"/>
<comment type="caution">
    <text evidence="7">The sequence shown here is derived from an EMBL/GenBank/DDBJ whole genome shotgun (WGS) entry which is preliminary data.</text>
</comment>
<dbReference type="STRING" id="1563681.BFP71_10025"/>
<dbReference type="AlphaFoldDB" id="A0A1E5SLF4"/>
<organism evidence="7 8">
    <name type="scientific">Roseivirga misakiensis</name>
    <dbReference type="NCBI Taxonomy" id="1563681"/>
    <lineage>
        <taxon>Bacteria</taxon>
        <taxon>Pseudomonadati</taxon>
        <taxon>Bacteroidota</taxon>
        <taxon>Cytophagia</taxon>
        <taxon>Cytophagales</taxon>
        <taxon>Roseivirgaceae</taxon>
        <taxon>Roseivirga</taxon>
    </lineage>
</organism>
<keyword evidence="8" id="KW-1185">Reference proteome</keyword>
<dbReference type="PANTHER" id="PTHR30250">
    <property type="entry name" value="PST FAMILY PREDICTED COLANIC ACID TRANSPORTER"/>
    <property type="match status" value="1"/>
</dbReference>
<evidence type="ECO:0000313" key="8">
    <source>
        <dbReference type="Proteomes" id="UP000095552"/>
    </source>
</evidence>
<feature type="transmembrane region" description="Helical" evidence="6">
    <location>
        <begin position="232"/>
        <end position="249"/>
    </location>
</feature>
<keyword evidence="4 6" id="KW-1133">Transmembrane helix</keyword>
<evidence type="ECO:0000256" key="2">
    <source>
        <dbReference type="ARBA" id="ARBA00022475"/>
    </source>
</evidence>
<evidence type="ECO:0000256" key="4">
    <source>
        <dbReference type="ARBA" id="ARBA00022989"/>
    </source>
</evidence>
<evidence type="ECO:0000256" key="1">
    <source>
        <dbReference type="ARBA" id="ARBA00004651"/>
    </source>
</evidence>
<dbReference type="InterPro" id="IPR050833">
    <property type="entry name" value="Poly_Biosynth_Transport"/>
</dbReference>
<feature type="transmembrane region" description="Helical" evidence="6">
    <location>
        <begin position="136"/>
        <end position="158"/>
    </location>
</feature>
<feature type="transmembrane region" description="Helical" evidence="6">
    <location>
        <begin position="404"/>
        <end position="424"/>
    </location>
</feature>
<accession>A0A1E5SLF4</accession>
<feature type="transmembrane region" description="Helical" evidence="6">
    <location>
        <begin position="308"/>
        <end position="329"/>
    </location>
</feature>
<evidence type="ECO:0000256" key="3">
    <source>
        <dbReference type="ARBA" id="ARBA00022692"/>
    </source>
</evidence>
<feature type="transmembrane region" description="Helical" evidence="6">
    <location>
        <begin position="97"/>
        <end position="116"/>
    </location>
</feature>
<gene>
    <name evidence="7" type="ORF">BFP71_10025</name>
</gene>
<keyword evidence="3 6" id="KW-0812">Transmembrane</keyword>
<feature type="transmembrane region" description="Helical" evidence="6">
    <location>
        <begin position="165"/>
        <end position="185"/>
    </location>
</feature>
<protein>
    <submittedName>
        <fullName evidence="7">Uncharacterized protein</fullName>
    </submittedName>
</protein>
<sequence>MAENTIFVRNLALLKSEFLKSSSWSFSAVVFRALGGLTINKLFAFFLGAPGITLLSHFQNLTALFTLLPNEGVNRSIMKYWSDPQMSEHDKLRHFKTSFWITSTIFGVTLGVLYFWHHDYFFDRFITAYTPREFLIIFIPSVFLMLMSGYLNSVILALREVKAYAVINILSLLLLVGIVYVGVNYGTIDQALLSFAIGYAAMFFLALIYLIRRRKSIKLGMGKPDKASVKRIGKFIAMAISAIVFGKLLDFGVRDYAIELYDLERTGLWQAVAKMSTSYLLVFSGTVGVIYYPKIASLIHERGALRQYVLKVMGFMTFVSIMALGIYYLNKEFILNLFFADGFDKAAYLVRYQVIGDFFALLAYLLAYVLSARVQTMKYIAAQFVSALIYLGLLSVLIDQYNLEAFTLAYMFRYIGFFLILLVFNRKLLRR</sequence>
<feature type="transmembrane region" description="Helical" evidence="6">
    <location>
        <begin position="269"/>
        <end position="292"/>
    </location>
</feature>
<dbReference type="GO" id="GO:0005886">
    <property type="term" value="C:plasma membrane"/>
    <property type="evidence" value="ECO:0007669"/>
    <property type="project" value="UniProtKB-SubCell"/>
</dbReference>
<feature type="transmembrane region" description="Helical" evidence="6">
    <location>
        <begin position="349"/>
        <end position="367"/>
    </location>
</feature>
<keyword evidence="5 6" id="KW-0472">Membrane</keyword>
<evidence type="ECO:0000313" key="7">
    <source>
        <dbReference type="EMBL" id="OEJ99876.1"/>
    </source>
</evidence>
<dbReference type="EMBL" id="MDGQ01000005">
    <property type="protein sequence ID" value="OEJ99876.1"/>
    <property type="molecule type" value="Genomic_DNA"/>
</dbReference>
<feature type="transmembrane region" description="Helical" evidence="6">
    <location>
        <begin position="379"/>
        <end position="398"/>
    </location>
</feature>
<dbReference type="PANTHER" id="PTHR30250:SF30">
    <property type="entry name" value="LIPID III FLIPPASE"/>
    <property type="match status" value="1"/>
</dbReference>
<name>A0A1E5SLF4_9BACT</name>
<evidence type="ECO:0000256" key="5">
    <source>
        <dbReference type="ARBA" id="ARBA00023136"/>
    </source>
</evidence>
<keyword evidence="2" id="KW-1003">Cell membrane</keyword>